<evidence type="ECO:0000313" key="1">
    <source>
        <dbReference type="EMBL" id="BAE49490.1"/>
    </source>
</evidence>
<keyword evidence="2" id="KW-1185">Reference proteome</keyword>
<dbReference type="EMBL" id="AP007255">
    <property type="protein sequence ID" value="BAE49490.1"/>
    <property type="molecule type" value="Genomic_DNA"/>
</dbReference>
<dbReference type="KEGG" id="mag:amb0686"/>
<name>Q2W9I5_PARM1</name>
<gene>
    <name evidence="1" type="ordered locus">amb0686</name>
</gene>
<proteinExistence type="predicted"/>
<protein>
    <submittedName>
        <fullName evidence="1">Uncharacterized protein</fullName>
    </submittedName>
</protein>
<dbReference type="HOGENOM" id="CLU_2465358_0_0_5"/>
<accession>Q2W9I5</accession>
<evidence type="ECO:0000313" key="2">
    <source>
        <dbReference type="Proteomes" id="UP000007058"/>
    </source>
</evidence>
<organism evidence="1 2">
    <name type="scientific">Paramagnetospirillum magneticum (strain ATCC 700264 / AMB-1)</name>
    <name type="common">Magnetospirillum magneticum</name>
    <dbReference type="NCBI Taxonomy" id="342108"/>
    <lineage>
        <taxon>Bacteria</taxon>
        <taxon>Pseudomonadati</taxon>
        <taxon>Pseudomonadota</taxon>
        <taxon>Alphaproteobacteria</taxon>
        <taxon>Rhodospirillales</taxon>
        <taxon>Magnetospirillaceae</taxon>
        <taxon>Paramagnetospirillum</taxon>
    </lineage>
</organism>
<reference evidence="1 2" key="1">
    <citation type="journal article" date="2005" name="DNA Res.">
        <title>Complete genome sequence of the facultative anaerobic magnetotactic bacterium Magnetospirillum sp. strain AMB-1.</title>
        <authorList>
            <person name="Matsunaga T."/>
            <person name="Okamura Y."/>
            <person name="Fukuda Y."/>
            <person name="Wahyudi A.T."/>
            <person name="Murase Y."/>
            <person name="Takeyama H."/>
        </authorList>
    </citation>
    <scope>NUCLEOTIDE SEQUENCE [LARGE SCALE GENOMIC DNA]</scope>
    <source>
        <strain evidence="2">ATCC 700264 / AMB-1</strain>
    </source>
</reference>
<dbReference type="Proteomes" id="UP000007058">
    <property type="component" value="Chromosome"/>
</dbReference>
<dbReference type="STRING" id="342108.amb0686"/>
<dbReference type="AlphaFoldDB" id="Q2W9I5"/>
<dbReference type="RefSeq" id="WP_011383129.1">
    <property type="nucleotide sequence ID" value="NC_007626.1"/>
</dbReference>
<sequence length="88" mass="9609">MTESRIDEIKELVDLLQNGTALELMEVCQRKIAEGSLNPYYFMVMGVISCSTAMPALACSWPSGRTPSTPIAAKSWMSWPRSIPVSGA</sequence>